<evidence type="ECO:0000313" key="14">
    <source>
        <dbReference type="EMBL" id="ABF81432.1"/>
    </source>
</evidence>
<comment type="function">
    <text evidence="9">Transcription factor. Interacts specifically with the W box (5'-(T)TGAC[CT]-3'), a frequently occurring elicitor-responsive cis-acting element.</text>
</comment>
<evidence type="ECO:0000259" key="12">
    <source>
        <dbReference type="PROSITE" id="PS50104"/>
    </source>
</evidence>
<feature type="region of interest" description="Disordered" evidence="11">
    <location>
        <begin position="1131"/>
        <end position="1207"/>
    </location>
</feature>
<dbReference type="Gene3D" id="2.20.25.80">
    <property type="entry name" value="WRKY domain"/>
    <property type="match status" value="1"/>
</dbReference>
<evidence type="ECO:0000256" key="8">
    <source>
        <dbReference type="ARBA" id="ARBA00023242"/>
    </source>
</evidence>
<evidence type="ECO:0000256" key="4">
    <source>
        <dbReference type="ARBA" id="ARBA00022821"/>
    </source>
</evidence>
<dbReference type="GO" id="GO:0003700">
    <property type="term" value="F:DNA-binding transcription factor activity"/>
    <property type="evidence" value="ECO:0007669"/>
    <property type="project" value="InterPro"/>
</dbReference>
<feature type="domain" description="TIR" evidence="12">
    <location>
        <begin position="643"/>
        <end position="796"/>
    </location>
</feature>
<evidence type="ECO:0000256" key="1">
    <source>
        <dbReference type="ARBA" id="ARBA00004123"/>
    </source>
</evidence>
<dbReference type="Gene3D" id="1.10.8.430">
    <property type="entry name" value="Helical domain of apoptotic protease-activating factors"/>
    <property type="match status" value="1"/>
</dbReference>
<dbReference type="InterPro" id="IPR044974">
    <property type="entry name" value="Disease_R_plants"/>
</dbReference>
<keyword evidence="5" id="KW-0805">Transcription regulation</keyword>
<keyword evidence="3" id="KW-0677">Repeat</keyword>
<feature type="domain" description="TIR" evidence="12">
    <location>
        <begin position="1"/>
        <end position="156"/>
    </location>
</feature>
<dbReference type="EMBL" id="DQ513218">
    <property type="protein sequence ID" value="ABF81432.1"/>
    <property type="molecule type" value="mRNA"/>
</dbReference>
<feature type="compositionally biased region" description="Basic and acidic residues" evidence="11">
    <location>
        <begin position="1171"/>
        <end position="1180"/>
    </location>
</feature>
<keyword evidence="6" id="KW-0238">DNA-binding</keyword>
<dbReference type="GO" id="GO:0005634">
    <property type="term" value="C:nucleus"/>
    <property type="evidence" value="ECO:0007669"/>
    <property type="project" value="UniProtKB-SubCell"/>
</dbReference>
<organism evidence="14">
    <name type="scientific">Populus trichocarpa</name>
    <name type="common">Western balsam poplar</name>
    <name type="synonym">Populus balsamifera subsp. trichocarpa</name>
    <dbReference type="NCBI Taxonomy" id="3694"/>
    <lineage>
        <taxon>Eukaryota</taxon>
        <taxon>Viridiplantae</taxon>
        <taxon>Streptophyta</taxon>
        <taxon>Embryophyta</taxon>
        <taxon>Tracheophyta</taxon>
        <taxon>Spermatophyta</taxon>
        <taxon>Magnoliopsida</taxon>
        <taxon>eudicotyledons</taxon>
        <taxon>Gunneridae</taxon>
        <taxon>Pentapetalae</taxon>
        <taxon>rosids</taxon>
        <taxon>fabids</taxon>
        <taxon>Malpighiales</taxon>
        <taxon>Salicaceae</taxon>
        <taxon>Saliceae</taxon>
        <taxon>Populus</taxon>
    </lineage>
</organism>
<keyword evidence="2" id="KW-0433">Leucine-rich repeat</keyword>
<dbReference type="InterPro" id="IPR027417">
    <property type="entry name" value="P-loop_NTPase"/>
</dbReference>
<feature type="compositionally biased region" description="Polar residues" evidence="11">
    <location>
        <begin position="1136"/>
        <end position="1164"/>
    </location>
</feature>
<dbReference type="PANTHER" id="PTHR11017:SF559">
    <property type="entry name" value="DISEASE RESISTANCE PROTEIN CHL1"/>
    <property type="match status" value="1"/>
</dbReference>
<dbReference type="InterPro" id="IPR000157">
    <property type="entry name" value="TIR_dom"/>
</dbReference>
<dbReference type="SUPFAM" id="SSF118290">
    <property type="entry name" value="WRKY DNA-binding domain"/>
    <property type="match status" value="1"/>
</dbReference>
<feature type="compositionally biased region" description="Polar residues" evidence="11">
    <location>
        <begin position="1181"/>
        <end position="1198"/>
    </location>
</feature>
<keyword evidence="4" id="KW-0611">Plant defense</keyword>
<evidence type="ECO:0000256" key="7">
    <source>
        <dbReference type="ARBA" id="ARBA00023163"/>
    </source>
</evidence>
<dbReference type="SUPFAM" id="SSF52540">
    <property type="entry name" value="P-loop containing nucleoside triphosphate hydrolases"/>
    <property type="match status" value="1"/>
</dbReference>
<dbReference type="SUPFAM" id="SSF52200">
    <property type="entry name" value="Toll/Interleukin receptor TIR domain"/>
    <property type="match status" value="4"/>
</dbReference>
<proteinExistence type="evidence at transcript level"/>
<dbReference type="InterPro" id="IPR036390">
    <property type="entry name" value="WH_DNA-bd_sf"/>
</dbReference>
<dbReference type="FunFam" id="2.20.25.80:FF:000005">
    <property type="entry name" value="probable WRKY transcription factor 14"/>
    <property type="match status" value="1"/>
</dbReference>
<dbReference type="PROSITE" id="PS50104">
    <property type="entry name" value="TIR"/>
    <property type="match status" value="3"/>
</dbReference>
<keyword evidence="8" id="KW-0539">Nucleus</keyword>
<dbReference type="Gene3D" id="3.40.50.10140">
    <property type="entry name" value="Toll/interleukin-1 receptor homology (TIR) domain"/>
    <property type="match status" value="4"/>
</dbReference>
<name>Q19PM5_POPTR</name>
<dbReference type="GO" id="GO:0043531">
    <property type="term" value="F:ADP binding"/>
    <property type="evidence" value="ECO:0007669"/>
    <property type="project" value="InterPro"/>
</dbReference>
<accession>Q19PM5</accession>
<dbReference type="GO" id="GO:0006952">
    <property type="term" value="P:defense response"/>
    <property type="evidence" value="ECO:0007669"/>
    <property type="project" value="UniProtKB-KW"/>
</dbReference>
<dbReference type="GO" id="GO:0043565">
    <property type="term" value="F:sequence-specific DNA binding"/>
    <property type="evidence" value="ECO:0007669"/>
    <property type="project" value="InterPro"/>
</dbReference>
<dbReference type="SUPFAM" id="SSF46785">
    <property type="entry name" value="Winged helix' DNA-binding domain"/>
    <property type="match status" value="1"/>
</dbReference>
<evidence type="ECO:0000256" key="9">
    <source>
        <dbReference type="ARBA" id="ARBA00059805"/>
    </source>
</evidence>
<protein>
    <submittedName>
        <fullName evidence="14">TIR-NBS-TIR-TIR-WRKY type disease resistance protein</fullName>
    </submittedName>
</protein>
<evidence type="ECO:0000256" key="11">
    <source>
        <dbReference type="SAM" id="MobiDB-lite"/>
    </source>
</evidence>
<evidence type="ECO:0000259" key="13">
    <source>
        <dbReference type="PROSITE" id="PS50811"/>
    </source>
</evidence>
<comment type="subcellular location">
    <subcellularLocation>
        <location evidence="1">Nucleus</location>
    </subcellularLocation>
</comment>
<dbReference type="SMART" id="SM00255">
    <property type="entry name" value="TIR"/>
    <property type="match status" value="3"/>
</dbReference>
<evidence type="ECO:0000256" key="2">
    <source>
        <dbReference type="ARBA" id="ARBA00022614"/>
    </source>
</evidence>
<dbReference type="GO" id="GO:0007165">
    <property type="term" value="P:signal transduction"/>
    <property type="evidence" value="ECO:0007669"/>
    <property type="project" value="InterPro"/>
</dbReference>
<dbReference type="InterPro" id="IPR035897">
    <property type="entry name" value="Toll_tir_struct_dom_sf"/>
</dbReference>
<dbReference type="InterPro" id="IPR042197">
    <property type="entry name" value="Apaf_helical"/>
</dbReference>
<feature type="domain" description="WRKY" evidence="13">
    <location>
        <begin position="1071"/>
        <end position="1137"/>
    </location>
</feature>
<dbReference type="Gene3D" id="3.40.50.300">
    <property type="entry name" value="P-loop containing nucleotide triphosphate hydrolases"/>
    <property type="match status" value="1"/>
</dbReference>
<dbReference type="AlphaFoldDB" id="Q19PM5"/>
<dbReference type="PANTHER" id="PTHR11017">
    <property type="entry name" value="LEUCINE-RICH REPEAT-CONTAINING PROTEIN"/>
    <property type="match status" value="1"/>
</dbReference>
<dbReference type="InterPro" id="IPR058192">
    <property type="entry name" value="WHD_ROQ1-like"/>
</dbReference>
<dbReference type="InterPro" id="IPR032675">
    <property type="entry name" value="LRR_dom_sf"/>
</dbReference>
<dbReference type="Pfam" id="PF03106">
    <property type="entry name" value="WRKY"/>
    <property type="match status" value="1"/>
</dbReference>
<dbReference type="Pfam" id="PF01582">
    <property type="entry name" value="TIR"/>
    <property type="match status" value="4"/>
</dbReference>
<keyword evidence="7" id="KW-0804">Transcription</keyword>
<dbReference type="SMART" id="SM00774">
    <property type="entry name" value="WRKY"/>
    <property type="match status" value="1"/>
</dbReference>
<evidence type="ECO:0000256" key="3">
    <source>
        <dbReference type="ARBA" id="ARBA00022737"/>
    </source>
</evidence>
<dbReference type="Gene3D" id="3.80.10.10">
    <property type="entry name" value="Ribonuclease Inhibitor"/>
    <property type="match status" value="1"/>
</dbReference>
<dbReference type="InterPro" id="IPR003657">
    <property type="entry name" value="WRKY_dom"/>
</dbReference>
<evidence type="ECO:0000256" key="10">
    <source>
        <dbReference type="ARBA" id="ARBA00060761"/>
    </source>
</evidence>
<dbReference type="PROSITE" id="PS50811">
    <property type="entry name" value="WRKY"/>
    <property type="match status" value="1"/>
</dbReference>
<evidence type="ECO:0000256" key="5">
    <source>
        <dbReference type="ARBA" id="ARBA00023015"/>
    </source>
</evidence>
<sequence>MIQNDGMQMLGLRKGAKKYGVIQCDPLVLKGLEKTGARETIEPALWKAIKESRFTVIIFSRDYAPSQWCLDDLVKIVQCMKEMGHTVLPVFYDVDPSETYEKAFVEHEQNFKENLENVQIWKDCLSTVTNLFGGDVRKRKESESIKIIAEYISYKLSVTLPTISKNLVGIDYRLEVLNGYIGEEVGKAIFIGICGMGGIGKTIVAKVYYDRIRWQFEGSCFLANVREVFAEKDGPRRLQEQLLSEILMERASVWDSSRGIEMIKRRLRLKKILLILDDVDDKEQLEFLAEEPGWCGPGSRIIVTRRDKKVVTGNNNYNIYEAEKLNDDDALMLFSQKAFKNDQPAVDFVELSKHVVGYANGLPLALEVIGSFLYERSIHEWRGAINRMNEIPDGKIIDVLRISFDGIGLPILIERSLISVSRDQVWMDNLLQIMGKEIVRCESPEELGRRSRLWTYEDVCLALMDSTSAVNLKIINLSNSLNLSRTPDLTGIPNLESLILEGCTSLSKIHPSLGSHKNLQYVNLVNCESIRILPSNLEMESLKVFTLDGCSKLEKFPDVLGNMNCLMVLCLDETELKEWQHGSFSNIELSFHSFQPGVKVKNCGVCLLYSLSSQSSAHFIVASKEASSSYKASLSVSSSYRQWMEDLFLSFRGADTSNDFTHLNTALALRVIIPDDKELEKVMAIRSRLLEAIEESGLSIIIFARDCASLPWCFDELVKIVGFIDEMRSDTVFPVSYHVEQSKIDDQTESYTIFFDKNEENSRENEEKVQRWMNIFSEVEIPSGSRSVERKIRKKIIGNLPVRVLDLKKPEKIRILEAKTPGTTLLVIYIIIWHREASMYTWMIGSSREERPSNLLSGRPFEESRFSIIIFSRDYASSPWCLEELVKIVQCMKEKGHTVLPVFYNVDPSETYEKAFVEHEQNFKENLEKVRNWKDCLSTVANLSGWDVRNRDCASLPWCFDELVKIVGFIDEMRSDTVFPVSCDVEQSKINDQTESYTIVFDKIGKNLRENEEKVQRWMDILSEVEISSGSRSAERFTMQGWGQECPGFRKSQAKKVVCIPAPAAANSRSSGEVVPSDLWAWKKYGQKHIKGSPYPRGYYRCSSSKGCLAKKHVERSRNDPNMLVITYNSEHNHPWPTQRNALAGSTRSQPTKSNAASKSSTGAQARKTANTKEDQKESSNDTLSPTDIIGGSSTASASVKEESDDIEKQMEMDDNEFSEGFSQSYCWWERPLVVTFKYSEEIKHIVFISK</sequence>
<dbReference type="Pfam" id="PF00931">
    <property type="entry name" value="NB-ARC"/>
    <property type="match status" value="1"/>
</dbReference>
<reference evidence="14" key="1">
    <citation type="submission" date="2006-04" db="EMBL/GenBank/DDBJ databases">
        <title>Cloning and characterization of NBS-LRR type of disease resistance-like protein.</title>
        <authorList>
            <person name="Zhang Z.Y."/>
            <person name="Zhang Q."/>
        </authorList>
    </citation>
    <scope>NUCLEOTIDE SEQUENCE</scope>
</reference>
<feature type="domain" description="TIR" evidence="12">
    <location>
        <begin position="809"/>
        <end position="955"/>
    </location>
</feature>
<dbReference type="InterPro" id="IPR002182">
    <property type="entry name" value="NB-ARC"/>
</dbReference>
<dbReference type="SUPFAM" id="SSF52058">
    <property type="entry name" value="L domain-like"/>
    <property type="match status" value="1"/>
</dbReference>
<evidence type="ECO:0000256" key="6">
    <source>
        <dbReference type="ARBA" id="ARBA00023125"/>
    </source>
</evidence>
<dbReference type="ExpressionAtlas" id="Q19PM5">
    <property type="expression patterns" value="baseline and differential"/>
</dbReference>
<dbReference type="PRINTS" id="PR00364">
    <property type="entry name" value="DISEASERSIST"/>
</dbReference>
<comment type="similarity">
    <text evidence="10">Belongs to the WRKY group II-e family.</text>
</comment>
<dbReference type="Pfam" id="PF23282">
    <property type="entry name" value="WHD_ROQ1"/>
    <property type="match status" value="1"/>
</dbReference>
<dbReference type="InterPro" id="IPR036576">
    <property type="entry name" value="WRKY_dom_sf"/>
</dbReference>